<dbReference type="Pfam" id="PF01399">
    <property type="entry name" value="PCI"/>
    <property type="match status" value="1"/>
</dbReference>
<dbReference type="PANTHER" id="PTHR10855">
    <property type="entry name" value="26S PROTEASOME NON-ATPASE REGULATORY SUBUNIT 12/COP9 SIGNALOSOME COMPLEX SUBUNIT 4"/>
    <property type="match status" value="1"/>
</dbReference>
<dbReference type="InterPro" id="IPR054559">
    <property type="entry name" value="PSMD12-CSN4-like_N"/>
</dbReference>
<dbReference type="AlphaFoldDB" id="G7DVD6"/>
<proteinExistence type="inferred from homology"/>
<dbReference type="InterPro" id="IPR000717">
    <property type="entry name" value="PCI_dom"/>
</dbReference>
<dbReference type="Proteomes" id="UP000009131">
    <property type="component" value="Unassembled WGS sequence"/>
</dbReference>
<dbReference type="RefSeq" id="XP_014570674.1">
    <property type="nucleotide sequence ID" value="XM_014715188.1"/>
</dbReference>
<comment type="similarity">
    <text evidence="1">Belongs to the proteasome subunit p55 family.</text>
</comment>
<dbReference type="OMA" id="AENEMFK"/>
<dbReference type="InterPro" id="IPR040896">
    <property type="entry name" value="RPN5_C"/>
</dbReference>
<dbReference type="PANTHER" id="PTHR10855:SF1">
    <property type="entry name" value="26S PROTEASOME NON-ATPASE REGULATORY SUBUNIT 12"/>
    <property type="match status" value="1"/>
</dbReference>
<evidence type="ECO:0000313" key="4">
    <source>
        <dbReference type="EMBL" id="GAA94546.1"/>
    </source>
</evidence>
<dbReference type="Pfam" id="PF22241">
    <property type="entry name" value="PSMD12-CSN4_N"/>
    <property type="match status" value="1"/>
</dbReference>
<dbReference type="InterPro" id="IPR040134">
    <property type="entry name" value="PSMD12/CSN4"/>
</dbReference>
<dbReference type="FunCoup" id="G7DVD6">
    <property type="interactions" value="638"/>
</dbReference>
<dbReference type="PROSITE" id="PS50250">
    <property type="entry name" value="PCI"/>
    <property type="match status" value="1"/>
</dbReference>
<organism evidence="4 5">
    <name type="scientific">Mixia osmundae (strain CBS 9802 / IAM 14324 / JCM 22182 / KY 12970)</name>
    <dbReference type="NCBI Taxonomy" id="764103"/>
    <lineage>
        <taxon>Eukaryota</taxon>
        <taxon>Fungi</taxon>
        <taxon>Dikarya</taxon>
        <taxon>Basidiomycota</taxon>
        <taxon>Pucciniomycotina</taxon>
        <taxon>Mixiomycetes</taxon>
        <taxon>Mixiales</taxon>
        <taxon>Mixiaceae</taxon>
        <taxon>Mixia</taxon>
    </lineage>
</organism>
<feature type="domain" description="PCI" evidence="3">
    <location>
        <begin position="234"/>
        <end position="420"/>
    </location>
</feature>
<dbReference type="Pfam" id="PF18098">
    <property type="entry name" value="RPN5_C"/>
    <property type="match status" value="1"/>
</dbReference>
<dbReference type="InParanoid" id="G7DVD6"/>
<dbReference type="Gene3D" id="1.10.10.10">
    <property type="entry name" value="Winged helix-like DNA-binding domain superfamily/Winged helix DNA-binding domain"/>
    <property type="match status" value="1"/>
</dbReference>
<dbReference type="eggNOG" id="KOG1498">
    <property type="taxonomic scope" value="Eukaryota"/>
</dbReference>
<evidence type="ECO:0000313" key="5">
    <source>
        <dbReference type="Proteomes" id="UP000009131"/>
    </source>
</evidence>
<evidence type="ECO:0000256" key="2">
    <source>
        <dbReference type="ARBA" id="ARBA00022942"/>
    </source>
</evidence>
<gene>
    <name evidence="4" type="primary">Mo01198</name>
    <name evidence="4" type="ORF">E5Q_01198</name>
</gene>
<dbReference type="FunFam" id="1.10.10.10:FF:000070">
    <property type="entry name" value="26S proteasome non-ATPase regulatory subunit 12"/>
    <property type="match status" value="1"/>
</dbReference>
<evidence type="ECO:0000256" key="1">
    <source>
        <dbReference type="ARBA" id="ARBA00006397"/>
    </source>
</evidence>
<dbReference type="EMBL" id="BABT02000037">
    <property type="protein sequence ID" value="GAA94546.1"/>
    <property type="molecule type" value="Genomic_DNA"/>
</dbReference>
<protein>
    <recommendedName>
        <fullName evidence="3">PCI domain-containing protein</fullName>
    </recommendedName>
</protein>
<dbReference type="InterPro" id="IPR036390">
    <property type="entry name" value="WH_DNA-bd_sf"/>
</dbReference>
<dbReference type="InterPro" id="IPR036388">
    <property type="entry name" value="WH-like_DNA-bd_sf"/>
</dbReference>
<keyword evidence="2" id="KW-0647">Proteasome</keyword>
<comment type="caution">
    <text evidence="4">The sequence shown here is derived from an EMBL/GenBank/DDBJ whole genome shotgun (WGS) entry which is preliminary data.</text>
</comment>
<dbReference type="SUPFAM" id="SSF46785">
    <property type="entry name" value="Winged helix' DNA-binding domain"/>
    <property type="match status" value="1"/>
</dbReference>
<dbReference type="GO" id="GO:0008541">
    <property type="term" value="C:proteasome regulatory particle, lid subcomplex"/>
    <property type="evidence" value="ECO:0007669"/>
    <property type="project" value="TreeGrafter"/>
</dbReference>
<dbReference type="HOGENOM" id="CLU_033860_2_0_1"/>
<sequence>MSEVVPRKQEKDYSKEVDDLLPVAESLASDGKLQEAIDKLLALEKGTRNASDQPSTSRLLMTLVTLPYKHKNLELAFANISVLSKKHGQIRQSVTMMVDATLPWLDELPEGEMIKLIEVLREVTEGKIYLEVQRARVTRRLSKIREQEGKIDSATELLVELQVETFGSMSRREKIDFILEQMRLLHLKQDWDQMAITSKKVNVKWIEDKDNEDLKLRYYALVIILALHGDKYLDLCKHYRQIYDTPSVIEDETKWQAALRNVVYFIVLAPYDNEQSDLLARISQDSKLQSIPECYNLAKCFTSPELMRWPGIQELYGPQLRQTKVFGPNGVKGVTNDIDETIDAGQGDKRWEALHNRVIEHNIRTIAKYYTRITIARLAELLDLDTSNAETMLSKLVVSKMVYAKIDRPQGTVNFVEKKSTDSILNDWSSDISKLMGLIDKSTHLIAKEHAVFSAQAAQASKA</sequence>
<dbReference type="SMART" id="SM00088">
    <property type="entry name" value="PINT"/>
    <property type="match status" value="1"/>
</dbReference>
<keyword evidence="5" id="KW-1185">Reference proteome</keyword>
<name>G7DVD6_MIXOS</name>
<reference evidence="4 5" key="1">
    <citation type="journal article" date="2011" name="J. Gen. Appl. Microbiol.">
        <title>Draft genome sequencing of the enigmatic basidiomycete Mixia osmundae.</title>
        <authorList>
            <person name="Nishida H."/>
            <person name="Nagatsuka Y."/>
            <person name="Sugiyama J."/>
        </authorList>
    </citation>
    <scope>NUCLEOTIDE SEQUENCE [LARGE SCALE GENOMIC DNA]</scope>
    <source>
        <strain evidence="5">CBS 9802 / IAM 14324 / JCM 22182 / KY 12970</strain>
    </source>
</reference>
<reference evidence="4 5" key="2">
    <citation type="journal article" date="2012" name="Open Biol.">
        <title>Characteristics of nucleosomes and linker DNA regions on the genome of the basidiomycete Mixia osmundae revealed by mono- and dinucleosome mapping.</title>
        <authorList>
            <person name="Nishida H."/>
            <person name="Kondo S."/>
            <person name="Matsumoto T."/>
            <person name="Suzuki Y."/>
            <person name="Yoshikawa H."/>
            <person name="Taylor T.D."/>
            <person name="Sugiyama J."/>
        </authorList>
    </citation>
    <scope>NUCLEOTIDE SEQUENCE [LARGE SCALE GENOMIC DNA]</scope>
    <source>
        <strain evidence="5">CBS 9802 / IAM 14324 / JCM 22182 / KY 12970</strain>
    </source>
</reference>
<dbReference type="GO" id="GO:0005737">
    <property type="term" value="C:cytoplasm"/>
    <property type="evidence" value="ECO:0007669"/>
    <property type="project" value="TreeGrafter"/>
</dbReference>
<dbReference type="GO" id="GO:0005634">
    <property type="term" value="C:nucleus"/>
    <property type="evidence" value="ECO:0007669"/>
    <property type="project" value="UniProtKB-ARBA"/>
</dbReference>
<accession>G7DVD6</accession>
<dbReference type="STRING" id="764103.G7DVD6"/>
<dbReference type="OrthoDB" id="268763at2759"/>
<evidence type="ECO:0000259" key="3">
    <source>
        <dbReference type="PROSITE" id="PS50250"/>
    </source>
</evidence>